<evidence type="ECO:0000259" key="8">
    <source>
        <dbReference type="PROSITE" id="PS00651"/>
    </source>
</evidence>
<dbReference type="InterPro" id="IPR009027">
    <property type="entry name" value="Ribosomal_bL9/RNase_H1_N"/>
</dbReference>
<evidence type="ECO:0000313" key="9">
    <source>
        <dbReference type="EMBL" id="HAV92251.1"/>
    </source>
</evidence>
<keyword evidence="4 7" id="KW-0689">Ribosomal protein</keyword>
<dbReference type="PANTHER" id="PTHR21368">
    <property type="entry name" value="50S RIBOSOMAL PROTEIN L9"/>
    <property type="match status" value="1"/>
</dbReference>
<dbReference type="GO" id="GO:1990904">
    <property type="term" value="C:ribonucleoprotein complex"/>
    <property type="evidence" value="ECO:0007669"/>
    <property type="project" value="UniProtKB-KW"/>
</dbReference>
<dbReference type="InterPro" id="IPR036935">
    <property type="entry name" value="Ribosomal_bL9_N_sf"/>
</dbReference>
<feature type="domain" description="Ribosomal protein L9" evidence="8">
    <location>
        <begin position="13"/>
        <end position="40"/>
    </location>
</feature>
<reference evidence="9 10" key="1">
    <citation type="journal article" date="2018" name="Nat. Biotechnol.">
        <title>A standardized bacterial taxonomy based on genome phylogeny substantially revises the tree of life.</title>
        <authorList>
            <person name="Parks D.H."/>
            <person name="Chuvochina M."/>
            <person name="Waite D.W."/>
            <person name="Rinke C."/>
            <person name="Skarshewski A."/>
            <person name="Chaumeil P.A."/>
            <person name="Hugenholtz P."/>
        </authorList>
    </citation>
    <scope>NUCLEOTIDE SEQUENCE [LARGE SCALE GENOMIC DNA]</scope>
    <source>
        <strain evidence="9">UBA9956</strain>
    </source>
</reference>
<organism evidence="9 10">
    <name type="scientific">candidate division WOR-3 bacterium</name>
    <dbReference type="NCBI Taxonomy" id="2052148"/>
    <lineage>
        <taxon>Bacteria</taxon>
        <taxon>Bacteria division WOR-3</taxon>
    </lineage>
</organism>
<dbReference type="InterPro" id="IPR000244">
    <property type="entry name" value="Ribosomal_bL9"/>
</dbReference>
<gene>
    <name evidence="7" type="primary">rplI</name>
    <name evidence="9" type="ORF">DCW38_03620</name>
</gene>
<dbReference type="EMBL" id="DMZY01000109">
    <property type="protein sequence ID" value="HAV92251.1"/>
    <property type="molecule type" value="Genomic_DNA"/>
</dbReference>
<comment type="caution">
    <text evidence="9">The sequence shown here is derived from an EMBL/GenBank/DDBJ whole genome shotgun (WGS) entry which is preliminary data.</text>
</comment>
<dbReference type="Gene3D" id="3.10.430.100">
    <property type="entry name" value="Ribosomal protein L9, C-terminal domain"/>
    <property type="match status" value="1"/>
</dbReference>
<dbReference type="SUPFAM" id="SSF55653">
    <property type="entry name" value="Ribosomal protein L9 C-domain"/>
    <property type="match status" value="1"/>
</dbReference>
<evidence type="ECO:0000256" key="7">
    <source>
        <dbReference type="HAMAP-Rule" id="MF_00503"/>
    </source>
</evidence>
<protein>
    <recommendedName>
        <fullName evidence="6 7">Large ribosomal subunit protein bL9</fullName>
    </recommendedName>
</protein>
<dbReference type="Pfam" id="PF03948">
    <property type="entry name" value="Ribosomal_L9_C"/>
    <property type="match status" value="1"/>
</dbReference>
<proteinExistence type="inferred from homology"/>
<keyword evidence="5 7" id="KW-0687">Ribonucleoprotein</keyword>
<dbReference type="InterPro" id="IPR020594">
    <property type="entry name" value="Ribosomal_bL9_bac/chp"/>
</dbReference>
<evidence type="ECO:0000256" key="6">
    <source>
        <dbReference type="ARBA" id="ARBA00035292"/>
    </source>
</evidence>
<evidence type="ECO:0000256" key="3">
    <source>
        <dbReference type="ARBA" id="ARBA00022884"/>
    </source>
</evidence>
<evidence type="ECO:0000256" key="4">
    <source>
        <dbReference type="ARBA" id="ARBA00022980"/>
    </source>
</evidence>
<dbReference type="HAMAP" id="MF_00503">
    <property type="entry name" value="Ribosomal_bL9"/>
    <property type="match status" value="1"/>
</dbReference>
<evidence type="ECO:0000256" key="1">
    <source>
        <dbReference type="ARBA" id="ARBA00010605"/>
    </source>
</evidence>
<accession>A0A350H9N5</accession>
<dbReference type="GO" id="GO:0019843">
    <property type="term" value="F:rRNA binding"/>
    <property type="evidence" value="ECO:0007669"/>
    <property type="project" value="UniProtKB-UniRule"/>
</dbReference>
<dbReference type="GO" id="GO:0005840">
    <property type="term" value="C:ribosome"/>
    <property type="evidence" value="ECO:0007669"/>
    <property type="project" value="UniProtKB-KW"/>
</dbReference>
<dbReference type="PROSITE" id="PS00651">
    <property type="entry name" value="RIBOSOMAL_L9"/>
    <property type="match status" value="1"/>
</dbReference>
<sequence>MKVILREKIDGVGKKGEVLNVKTGFARNFLIPSKKAYEFSSGNQKKYELDKKLDEVREVKNRQAAMEMLKTLAEVSITVSQKAHDDEMLYGSVTNAIIAKELEKSNVHVDKNAVLLEEPIKKLGFYNVQIKLHPEVTGEVKVWVVKDE</sequence>
<dbReference type="Pfam" id="PF01281">
    <property type="entry name" value="Ribosomal_L9_N"/>
    <property type="match status" value="1"/>
</dbReference>
<dbReference type="AlphaFoldDB" id="A0A350H9N5"/>
<dbReference type="SUPFAM" id="SSF55658">
    <property type="entry name" value="L9 N-domain-like"/>
    <property type="match status" value="1"/>
</dbReference>
<dbReference type="NCBIfam" id="TIGR00158">
    <property type="entry name" value="L9"/>
    <property type="match status" value="1"/>
</dbReference>
<keyword evidence="3 7" id="KW-0694">RNA-binding</keyword>
<name>A0A350H9N5_UNCW3</name>
<keyword evidence="2 7" id="KW-0699">rRNA-binding</keyword>
<evidence type="ECO:0000256" key="2">
    <source>
        <dbReference type="ARBA" id="ARBA00022730"/>
    </source>
</evidence>
<comment type="similarity">
    <text evidence="1 7">Belongs to the bacterial ribosomal protein bL9 family.</text>
</comment>
<evidence type="ECO:0000313" key="10">
    <source>
        <dbReference type="Proteomes" id="UP000264062"/>
    </source>
</evidence>
<dbReference type="InterPro" id="IPR020070">
    <property type="entry name" value="Ribosomal_bL9_N"/>
</dbReference>
<dbReference type="InterPro" id="IPR036791">
    <property type="entry name" value="Ribosomal_bL9_C_sf"/>
</dbReference>
<comment type="function">
    <text evidence="7">Binds to the 23S rRNA.</text>
</comment>
<dbReference type="Gene3D" id="3.40.5.10">
    <property type="entry name" value="Ribosomal protein L9, N-terminal domain"/>
    <property type="match status" value="1"/>
</dbReference>
<dbReference type="InterPro" id="IPR020069">
    <property type="entry name" value="Ribosomal_bL9_C"/>
</dbReference>
<dbReference type="GO" id="GO:0006412">
    <property type="term" value="P:translation"/>
    <property type="evidence" value="ECO:0007669"/>
    <property type="project" value="UniProtKB-UniRule"/>
</dbReference>
<dbReference type="Proteomes" id="UP000264062">
    <property type="component" value="Unassembled WGS sequence"/>
</dbReference>
<dbReference type="GO" id="GO:0003735">
    <property type="term" value="F:structural constituent of ribosome"/>
    <property type="evidence" value="ECO:0007669"/>
    <property type="project" value="InterPro"/>
</dbReference>
<evidence type="ECO:0000256" key="5">
    <source>
        <dbReference type="ARBA" id="ARBA00023274"/>
    </source>
</evidence>